<evidence type="ECO:0000313" key="3">
    <source>
        <dbReference type="Proteomes" id="UP000694620"/>
    </source>
</evidence>
<feature type="region of interest" description="Disordered" evidence="1">
    <location>
        <begin position="1"/>
        <end position="37"/>
    </location>
</feature>
<dbReference type="AlphaFoldDB" id="A0A8C4XDK5"/>
<feature type="compositionally biased region" description="Polar residues" evidence="1">
    <location>
        <begin position="26"/>
        <end position="37"/>
    </location>
</feature>
<proteinExistence type="predicted"/>
<accession>A0A8C4XDK5</accession>
<reference evidence="2" key="1">
    <citation type="submission" date="2025-08" db="UniProtKB">
        <authorList>
            <consortium name="Ensembl"/>
        </authorList>
    </citation>
    <scope>IDENTIFICATION</scope>
</reference>
<evidence type="ECO:0000313" key="2">
    <source>
        <dbReference type="Ensembl" id="ENSECRP00000023046.1"/>
    </source>
</evidence>
<reference evidence="2" key="2">
    <citation type="submission" date="2025-09" db="UniProtKB">
        <authorList>
            <consortium name="Ensembl"/>
        </authorList>
    </citation>
    <scope>IDENTIFICATION</scope>
</reference>
<dbReference type="Ensembl" id="ENSECRT00000023540.1">
    <property type="protein sequence ID" value="ENSECRP00000023046.1"/>
    <property type="gene ID" value="ENSECRG00000015590.1"/>
</dbReference>
<dbReference type="Proteomes" id="UP000694620">
    <property type="component" value="Unassembled WGS sequence"/>
</dbReference>
<organism evidence="2 3">
    <name type="scientific">Erpetoichthys calabaricus</name>
    <name type="common">Rope fish</name>
    <name type="synonym">Calamoichthys calabaricus</name>
    <dbReference type="NCBI Taxonomy" id="27687"/>
    <lineage>
        <taxon>Eukaryota</taxon>
        <taxon>Metazoa</taxon>
        <taxon>Chordata</taxon>
        <taxon>Craniata</taxon>
        <taxon>Vertebrata</taxon>
        <taxon>Euteleostomi</taxon>
        <taxon>Actinopterygii</taxon>
        <taxon>Polypteriformes</taxon>
        <taxon>Polypteridae</taxon>
        <taxon>Erpetoichthys</taxon>
    </lineage>
</organism>
<sequence length="92" mass="9779">MSGRVGDLSPRQEEALAQVGPPKVSTIESRLTRTPNSRSPFCSLWLSMADTRYGETTAGKARTTGWLKFTAGMGCSSFSTPCEFGVGGSAAW</sequence>
<name>A0A8C4XDK5_ERPCA</name>
<protein>
    <submittedName>
        <fullName evidence="2">Uncharacterized protein</fullName>
    </submittedName>
</protein>
<evidence type="ECO:0000256" key="1">
    <source>
        <dbReference type="SAM" id="MobiDB-lite"/>
    </source>
</evidence>
<keyword evidence="3" id="KW-1185">Reference proteome</keyword>